<evidence type="ECO:0000313" key="4">
    <source>
        <dbReference type="Proteomes" id="UP000035929"/>
    </source>
</evidence>
<feature type="domain" description="DUF1612" evidence="1">
    <location>
        <begin position="185"/>
        <end position="310"/>
    </location>
</feature>
<name>A0A0J6SS84_9HYPH</name>
<protein>
    <submittedName>
        <fullName evidence="3">Uncharacterized protein</fullName>
    </submittedName>
</protein>
<accession>A0A0J6SS84</accession>
<dbReference type="Pfam" id="PF11972">
    <property type="entry name" value="HTH_13"/>
    <property type="match status" value="1"/>
</dbReference>
<dbReference type="NCBIfam" id="NF040876">
    <property type="entry name" value="RHE_PE00001_fam"/>
    <property type="match status" value="1"/>
</dbReference>
<dbReference type="Pfam" id="PF07756">
    <property type="entry name" value="DUF1612"/>
    <property type="match status" value="1"/>
</dbReference>
<dbReference type="PATRIC" id="fig|270351.6.peg.6766"/>
<dbReference type="AlphaFoldDB" id="A0A0J6SS84"/>
<gene>
    <name evidence="3" type="ORF">VP06_09830</name>
</gene>
<evidence type="ECO:0000313" key="3">
    <source>
        <dbReference type="EMBL" id="KMO36442.1"/>
    </source>
</evidence>
<evidence type="ECO:0000259" key="2">
    <source>
        <dbReference type="Pfam" id="PF11972"/>
    </source>
</evidence>
<dbReference type="InterPro" id="IPR048017">
    <property type="entry name" value="Y4cF-like"/>
</dbReference>
<dbReference type="InterPro" id="IPR021068">
    <property type="entry name" value="HTH_DNA-bd"/>
</dbReference>
<comment type="caution">
    <text evidence="3">The sequence shown here is derived from an EMBL/GenBank/DDBJ whole genome shotgun (WGS) entry which is preliminary data.</text>
</comment>
<proteinExistence type="predicted"/>
<dbReference type="Proteomes" id="UP000035929">
    <property type="component" value="Unassembled WGS sequence"/>
</dbReference>
<dbReference type="EMBL" id="LABX01000069">
    <property type="protein sequence ID" value="KMO36442.1"/>
    <property type="molecule type" value="Genomic_DNA"/>
</dbReference>
<sequence>MGITGPMVYRLHEPLPWAALATPLAAAEDALARLDQLVAASPIRQGWGARTAFADACASLALQGDLVLLEDLVLHDAGRDRHAPTQELTRAHAVLRTRRRIAAADPGWATSPAGLAALSEDLDGAKDQGEVPAPAVLPVDGADGEGDLADVDDAFSAELADIDALIARSSRLLADTGAVREKSPLVYDPAWGETDRLAAWRQVIADTRILPPVLAATIAVDAWVALEPLQHRAWLGPLLAADLLRARNKARHHLPALASALRRVPRDRWLVRDPLTRWLAVLGAVAMGAEQGMRDHDRWMLAREGLLLKVRGRRGNSSLPRLIDLVLARPLVSTTTIADELGVTPRAAQTLVAELGLRELTGRERYRAWGIL</sequence>
<dbReference type="InterPro" id="IPR011670">
    <property type="entry name" value="DUF1612"/>
</dbReference>
<reference evidence="3 4" key="1">
    <citation type="submission" date="2015-03" db="EMBL/GenBank/DDBJ databases">
        <title>Genome sequencing of Methylobacterium aquaticum DSM16371 type strain.</title>
        <authorList>
            <person name="Chaudhry V."/>
            <person name="Patil P.B."/>
        </authorList>
    </citation>
    <scope>NUCLEOTIDE SEQUENCE [LARGE SCALE GENOMIC DNA]</scope>
    <source>
        <strain evidence="3 4">DSM 16371</strain>
    </source>
</reference>
<organism evidence="3 4">
    <name type="scientific">Methylobacterium aquaticum</name>
    <dbReference type="NCBI Taxonomy" id="270351"/>
    <lineage>
        <taxon>Bacteria</taxon>
        <taxon>Pseudomonadati</taxon>
        <taxon>Pseudomonadota</taxon>
        <taxon>Alphaproteobacteria</taxon>
        <taxon>Hyphomicrobiales</taxon>
        <taxon>Methylobacteriaceae</taxon>
        <taxon>Methylobacterium</taxon>
    </lineage>
</organism>
<evidence type="ECO:0000259" key="1">
    <source>
        <dbReference type="Pfam" id="PF07756"/>
    </source>
</evidence>
<feature type="domain" description="HTH DNA binding" evidence="2">
    <location>
        <begin position="319"/>
        <end position="372"/>
    </location>
</feature>